<dbReference type="PROSITE" id="PS01009">
    <property type="entry name" value="CRISP_1"/>
    <property type="match status" value="1"/>
</dbReference>
<keyword evidence="3" id="KW-1185">Reference proteome</keyword>
<proteinExistence type="predicted"/>
<gene>
    <name evidence="2" type="ORF">WJX74_004981</name>
</gene>
<dbReference type="Proteomes" id="UP001438707">
    <property type="component" value="Unassembled WGS sequence"/>
</dbReference>
<evidence type="ECO:0000259" key="1">
    <source>
        <dbReference type="SMART" id="SM00198"/>
    </source>
</evidence>
<organism evidence="2 3">
    <name type="scientific">Apatococcus lobatus</name>
    <dbReference type="NCBI Taxonomy" id="904363"/>
    <lineage>
        <taxon>Eukaryota</taxon>
        <taxon>Viridiplantae</taxon>
        <taxon>Chlorophyta</taxon>
        <taxon>core chlorophytes</taxon>
        <taxon>Trebouxiophyceae</taxon>
        <taxon>Chlorellales</taxon>
        <taxon>Chlorellaceae</taxon>
        <taxon>Apatococcus</taxon>
    </lineage>
</organism>
<dbReference type="InterPro" id="IPR035940">
    <property type="entry name" value="CAP_sf"/>
</dbReference>
<dbReference type="InterPro" id="IPR014044">
    <property type="entry name" value="CAP_dom"/>
</dbReference>
<evidence type="ECO:0000313" key="3">
    <source>
        <dbReference type="Proteomes" id="UP001438707"/>
    </source>
</evidence>
<dbReference type="Gene3D" id="3.40.33.10">
    <property type="entry name" value="CAP"/>
    <property type="match status" value="1"/>
</dbReference>
<accession>A0AAW1QCL9</accession>
<dbReference type="InterPro" id="IPR018244">
    <property type="entry name" value="Allrgn_V5/Tpx1_CS"/>
</dbReference>
<dbReference type="AlphaFoldDB" id="A0AAW1QCL9"/>
<dbReference type="GO" id="GO:0005576">
    <property type="term" value="C:extracellular region"/>
    <property type="evidence" value="ECO:0007669"/>
    <property type="project" value="InterPro"/>
</dbReference>
<dbReference type="InterPro" id="IPR001283">
    <property type="entry name" value="CRISP-related"/>
</dbReference>
<protein>
    <recommendedName>
        <fullName evidence="1">SCP domain-containing protein</fullName>
    </recommendedName>
</protein>
<feature type="domain" description="SCP" evidence="1">
    <location>
        <begin position="2"/>
        <end position="129"/>
    </location>
</feature>
<comment type="caution">
    <text evidence="2">The sequence shown here is derived from an EMBL/GenBank/DDBJ whole genome shotgun (WGS) entry which is preliminary data.</text>
</comment>
<reference evidence="2 3" key="1">
    <citation type="journal article" date="2024" name="Nat. Commun.">
        <title>Phylogenomics reveals the evolutionary origins of lichenization in chlorophyte algae.</title>
        <authorList>
            <person name="Puginier C."/>
            <person name="Libourel C."/>
            <person name="Otte J."/>
            <person name="Skaloud P."/>
            <person name="Haon M."/>
            <person name="Grisel S."/>
            <person name="Petersen M."/>
            <person name="Berrin J.G."/>
            <person name="Delaux P.M."/>
            <person name="Dal Grande F."/>
            <person name="Keller J."/>
        </authorList>
    </citation>
    <scope>NUCLEOTIDE SEQUENCE [LARGE SCALE GENOMIC DNA]</scope>
    <source>
        <strain evidence="2 3">SAG 2145</strain>
    </source>
</reference>
<dbReference type="EMBL" id="JALJOS010000062">
    <property type="protein sequence ID" value="KAK9818459.1"/>
    <property type="molecule type" value="Genomic_DNA"/>
</dbReference>
<sequence>MTDTNIVRRYYGSSHVGWDSTAAAYAQKAAQACTFAHTHGYYGENLYASTTSPANWSAVISAWAGEAPAYHSDDPYLSGQNGHFTQLVWKDTRYIGCAWQQCSSIANLDWPFGGIIYYCEYNPPGNIQSTEAIQGNVG</sequence>
<dbReference type="PANTHER" id="PTHR10334">
    <property type="entry name" value="CYSTEINE-RICH SECRETORY PROTEIN-RELATED"/>
    <property type="match status" value="1"/>
</dbReference>
<evidence type="ECO:0000313" key="2">
    <source>
        <dbReference type="EMBL" id="KAK9818459.1"/>
    </source>
</evidence>
<dbReference type="SMART" id="SM00198">
    <property type="entry name" value="SCP"/>
    <property type="match status" value="1"/>
</dbReference>
<name>A0AAW1QCL9_9CHLO</name>
<dbReference type="SUPFAM" id="SSF55797">
    <property type="entry name" value="PR-1-like"/>
    <property type="match status" value="1"/>
</dbReference>
<dbReference type="Pfam" id="PF00188">
    <property type="entry name" value="CAP"/>
    <property type="match status" value="1"/>
</dbReference>
<dbReference type="PRINTS" id="PR00837">
    <property type="entry name" value="V5TPXLIKE"/>
</dbReference>